<dbReference type="EMBL" id="CM009751">
    <property type="protein sequence ID" value="PUZ63882.1"/>
    <property type="molecule type" value="Genomic_DNA"/>
</dbReference>
<gene>
    <name evidence="2" type="ORF">GQ55_3G101800</name>
</gene>
<keyword evidence="3" id="KW-1185">Reference proteome</keyword>
<name>A0A2T7E7S2_9POAL</name>
<organism evidence="2 3">
    <name type="scientific">Panicum hallii var. hallii</name>
    <dbReference type="NCBI Taxonomy" id="1504633"/>
    <lineage>
        <taxon>Eukaryota</taxon>
        <taxon>Viridiplantae</taxon>
        <taxon>Streptophyta</taxon>
        <taxon>Embryophyta</taxon>
        <taxon>Tracheophyta</taxon>
        <taxon>Spermatophyta</taxon>
        <taxon>Magnoliopsida</taxon>
        <taxon>Liliopsida</taxon>
        <taxon>Poales</taxon>
        <taxon>Poaceae</taxon>
        <taxon>PACMAD clade</taxon>
        <taxon>Panicoideae</taxon>
        <taxon>Panicodae</taxon>
        <taxon>Paniceae</taxon>
        <taxon>Panicinae</taxon>
        <taxon>Panicum</taxon>
        <taxon>Panicum sect. Panicum</taxon>
    </lineage>
</organism>
<dbReference type="Proteomes" id="UP000244336">
    <property type="component" value="Chromosome 3"/>
</dbReference>
<proteinExistence type="predicted"/>
<protein>
    <submittedName>
        <fullName evidence="2">Uncharacterized protein</fullName>
    </submittedName>
</protein>
<dbReference type="OrthoDB" id="663323at2759"/>
<dbReference type="Gramene" id="PUZ63882">
    <property type="protein sequence ID" value="PUZ63882"/>
    <property type="gene ID" value="GQ55_3G101800"/>
</dbReference>
<accession>A0A2T7E7S2</accession>
<reference evidence="2 3" key="1">
    <citation type="submission" date="2018-04" db="EMBL/GenBank/DDBJ databases">
        <title>WGS assembly of Panicum hallii var. hallii HAL2.</title>
        <authorList>
            <person name="Lovell J."/>
            <person name="Jenkins J."/>
            <person name="Lowry D."/>
            <person name="Mamidi S."/>
            <person name="Sreedasyam A."/>
            <person name="Weng X."/>
            <person name="Barry K."/>
            <person name="Bonette J."/>
            <person name="Campitelli B."/>
            <person name="Daum C."/>
            <person name="Gordon S."/>
            <person name="Gould B."/>
            <person name="Lipzen A."/>
            <person name="MacQueen A."/>
            <person name="Palacio-Mejia J."/>
            <person name="Plott C."/>
            <person name="Shakirov E."/>
            <person name="Shu S."/>
            <person name="Yoshinaga Y."/>
            <person name="Zane M."/>
            <person name="Rokhsar D."/>
            <person name="Grimwood J."/>
            <person name="Schmutz J."/>
            <person name="Juenger T."/>
        </authorList>
    </citation>
    <scope>NUCLEOTIDE SEQUENCE [LARGE SCALE GENOMIC DNA]</scope>
    <source>
        <strain evidence="3">cv. HAL2</strain>
    </source>
</reference>
<evidence type="ECO:0000313" key="3">
    <source>
        <dbReference type="Proteomes" id="UP000244336"/>
    </source>
</evidence>
<dbReference type="AlphaFoldDB" id="A0A2T7E7S2"/>
<feature type="compositionally biased region" description="Polar residues" evidence="1">
    <location>
        <begin position="38"/>
        <end position="51"/>
    </location>
</feature>
<evidence type="ECO:0000313" key="2">
    <source>
        <dbReference type="EMBL" id="PUZ63882.1"/>
    </source>
</evidence>
<evidence type="ECO:0000256" key="1">
    <source>
        <dbReference type="SAM" id="MobiDB-lite"/>
    </source>
</evidence>
<sequence length="89" mass="9943">MYTDLCFQDLASNMASDDPVDDENPTSHTNNNISSISFQDNKNEQMSRVVSSHDQYTRTVFDFVHTDKTTTKSSRQPRLQGQASVAAPA</sequence>
<feature type="region of interest" description="Disordered" evidence="1">
    <location>
        <begin position="13"/>
        <end position="51"/>
    </location>
</feature>
<feature type="compositionally biased region" description="Polar residues" evidence="1">
    <location>
        <begin position="71"/>
        <end position="83"/>
    </location>
</feature>
<feature type="region of interest" description="Disordered" evidence="1">
    <location>
        <begin position="67"/>
        <end position="89"/>
    </location>
</feature>